<organism evidence="1 2">
    <name type="scientific">Candidatus Nomurabacteria bacterium GW2011_GWB1_40_7</name>
    <dbReference type="NCBI Taxonomy" id="1618744"/>
    <lineage>
        <taxon>Bacteria</taxon>
        <taxon>Candidatus Nomuraibacteriota</taxon>
    </lineage>
</organism>
<reference evidence="1 2" key="1">
    <citation type="journal article" date="2015" name="Nature">
        <title>rRNA introns, odd ribosomes, and small enigmatic genomes across a large radiation of phyla.</title>
        <authorList>
            <person name="Brown C.T."/>
            <person name="Hug L.A."/>
            <person name="Thomas B.C."/>
            <person name="Sharon I."/>
            <person name="Castelle C.J."/>
            <person name="Singh A."/>
            <person name="Wilkins M.J."/>
            <person name="Williams K.H."/>
            <person name="Banfield J.F."/>
        </authorList>
    </citation>
    <scope>NUCLEOTIDE SEQUENCE [LARGE SCALE GENOMIC DNA]</scope>
</reference>
<dbReference type="AlphaFoldDB" id="A0A0G0W3G4"/>
<proteinExistence type="predicted"/>
<evidence type="ECO:0000313" key="2">
    <source>
        <dbReference type="Proteomes" id="UP000034452"/>
    </source>
</evidence>
<sequence>MKKEKIALILVDQIIRRKMADGGKVGPRLRKETSKLAKKTGIPKRELVSFLKGQMKGVIKDAFKK</sequence>
<dbReference type="Proteomes" id="UP000034452">
    <property type="component" value="Unassembled WGS sequence"/>
</dbReference>
<gene>
    <name evidence="1" type="ORF">UU13_C0021G0007</name>
</gene>
<comment type="caution">
    <text evidence="1">The sequence shown here is derived from an EMBL/GenBank/DDBJ whole genome shotgun (WGS) entry which is preliminary data.</text>
</comment>
<protein>
    <submittedName>
        <fullName evidence="1">Uncharacterized protein</fullName>
    </submittedName>
</protein>
<evidence type="ECO:0000313" key="1">
    <source>
        <dbReference type="EMBL" id="KKR69807.1"/>
    </source>
</evidence>
<accession>A0A0G0W3G4</accession>
<dbReference type="EMBL" id="LBZL01000021">
    <property type="protein sequence ID" value="KKR69807.1"/>
    <property type="molecule type" value="Genomic_DNA"/>
</dbReference>
<name>A0A0G0W3G4_9BACT</name>